<evidence type="ECO:0000313" key="3">
    <source>
        <dbReference type="EMBL" id="KAH7982642.1"/>
    </source>
</evidence>
<dbReference type="SMART" id="SM00535">
    <property type="entry name" value="RIBOc"/>
    <property type="match status" value="1"/>
</dbReference>
<reference evidence="3" key="2">
    <citation type="submission" date="2021-09" db="EMBL/GenBank/DDBJ databases">
        <authorList>
            <person name="Jia N."/>
            <person name="Wang J."/>
            <person name="Shi W."/>
            <person name="Du L."/>
            <person name="Sun Y."/>
            <person name="Zhan W."/>
            <person name="Jiang J."/>
            <person name="Wang Q."/>
            <person name="Zhang B."/>
            <person name="Ji P."/>
            <person name="Sakyi L.B."/>
            <person name="Cui X."/>
            <person name="Yuan T."/>
            <person name="Jiang B."/>
            <person name="Yang W."/>
            <person name="Lam T.T.-Y."/>
            <person name="Chang Q."/>
            <person name="Ding S."/>
            <person name="Wang X."/>
            <person name="Zhu J."/>
            <person name="Ruan X."/>
            <person name="Zhao L."/>
            <person name="Wei J."/>
            <person name="Que T."/>
            <person name="Du C."/>
            <person name="Cheng J."/>
            <person name="Dai P."/>
            <person name="Han X."/>
            <person name="Huang E."/>
            <person name="Gao Y."/>
            <person name="Liu J."/>
            <person name="Shao H."/>
            <person name="Ye R."/>
            <person name="Li L."/>
            <person name="Wei W."/>
            <person name="Wang X."/>
            <person name="Wang C."/>
            <person name="Huo Q."/>
            <person name="Li W."/>
            <person name="Guo W."/>
            <person name="Chen H."/>
            <person name="Chen S."/>
            <person name="Zhou L."/>
            <person name="Zhou L."/>
            <person name="Ni X."/>
            <person name="Tian J."/>
            <person name="Zhou Y."/>
            <person name="Sheng Y."/>
            <person name="Liu T."/>
            <person name="Pan Y."/>
            <person name="Xia L."/>
            <person name="Li J."/>
            <person name="Zhao F."/>
            <person name="Cao W."/>
        </authorList>
    </citation>
    <scope>NUCLEOTIDE SEQUENCE</scope>
    <source>
        <strain evidence="3">Rsan-2018</strain>
        <tissue evidence="3">Larvae</tissue>
    </source>
</reference>
<proteinExistence type="predicted"/>
<dbReference type="VEuPathDB" id="VectorBase:RSAN_039948"/>
<keyword evidence="1" id="KW-0378">Hydrolase</keyword>
<dbReference type="PANTHER" id="PTHR14950:SF37">
    <property type="entry name" value="ENDORIBONUCLEASE DICER"/>
    <property type="match status" value="1"/>
</dbReference>
<dbReference type="OrthoDB" id="416741at2759"/>
<protein>
    <recommendedName>
        <fullName evidence="2">RNase III domain-containing protein</fullName>
    </recommendedName>
</protein>
<dbReference type="SUPFAM" id="SSF69065">
    <property type="entry name" value="RNase III domain-like"/>
    <property type="match status" value="1"/>
</dbReference>
<dbReference type="OMA" id="HEARSHV"/>
<reference evidence="3" key="1">
    <citation type="journal article" date="2020" name="Cell">
        <title>Large-Scale Comparative Analyses of Tick Genomes Elucidate Their Genetic Diversity and Vector Capacities.</title>
        <authorList>
            <consortium name="Tick Genome and Microbiome Consortium (TIGMIC)"/>
            <person name="Jia N."/>
            <person name="Wang J."/>
            <person name="Shi W."/>
            <person name="Du L."/>
            <person name="Sun Y."/>
            <person name="Zhan W."/>
            <person name="Jiang J.F."/>
            <person name="Wang Q."/>
            <person name="Zhang B."/>
            <person name="Ji P."/>
            <person name="Bell-Sakyi L."/>
            <person name="Cui X.M."/>
            <person name="Yuan T.T."/>
            <person name="Jiang B.G."/>
            <person name="Yang W.F."/>
            <person name="Lam T.T."/>
            <person name="Chang Q.C."/>
            <person name="Ding S.J."/>
            <person name="Wang X.J."/>
            <person name="Zhu J.G."/>
            <person name="Ruan X.D."/>
            <person name="Zhao L."/>
            <person name="Wei J.T."/>
            <person name="Ye R.Z."/>
            <person name="Que T.C."/>
            <person name="Du C.H."/>
            <person name="Zhou Y.H."/>
            <person name="Cheng J.X."/>
            <person name="Dai P.F."/>
            <person name="Guo W.B."/>
            <person name="Han X.H."/>
            <person name="Huang E.J."/>
            <person name="Li L.F."/>
            <person name="Wei W."/>
            <person name="Gao Y.C."/>
            <person name="Liu J.Z."/>
            <person name="Shao H.Z."/>
            <person name="Wang X."/>
            <person name="Wang C.C."/>
            <person name="Yang T.C."/>
            <person name="Huo Q.B."/>
            <person name="Li W."/>
            <person name="Chen H.Y."/>
            <person name="Chen S.E."/>
            <person name="Zhou L.G."/>
            <person name="Ni X.B."/>
            <person name="Tian J.H."/>
            <person name="Sheng Y."/>
            <person name="Liu T."/>
            <person name="Pan Y.S."/>
            <person name="Xia L.Y."/>
            <person name="Li J."/>
            <person name="Zhao F."/>
            <person name="Cao W.C."/>
        </authorList>
    </citation>
    <scope>NUCLEOTIDE SEQUENCE</scope>
    <source>
        <strain evidence="3">Rsan-2018</strain>
    </source>
</reference>
<dbReference type="AlphaFoldDB" id="A0A9D4QI75"/>
<organism evidence="3 4">
    <name type="scientific">Rhipicephalus sanguineus</name>
    <name type="common">Brown dog tick</name>
    <name type="synonym">Ixodes sanguineus</name>
    <dbReference type="NCBI Taxonomy" id="34632"/>
    <lineage>
        <taxon>Eukaryota</taxon>
        <taxon>Metazoa</taxon>
        <taxon>Ecdysozoa</taxon>
        <taxon>Arthropoda</taxon>
        <taxon>Chelicerata</taxon>
        <taxon>Arachnida</taxon>
        <taxon>Acari</taxon>
        <taxon>Parasitiformes</taxon>
        <taxon>Ixodida</taxon>
        <taxon>Ixodoidea</taxon>
        <taxon>Ixodidae</taxon>
        <taxon>Rhipicephalinae</taxon>
        <taxon>Rhipicephalus</taxon>
        <taxon>Rhipicephalus</taxon>
    </lineage>
</organism>
<dbReference type="Pfam" id="PF00636">
    <property type="entry name" value="Ribonuclease_3"/>
    <property type="match status" value="1"/>
</dbReference>
<comment type="caution">
    <text evidence="3">The sequence shown here is derived from an EMBL/GenBank/DDBJ whole genome shotgun (WGS) entry which is preliminary data.</text>
</comment>
<dbReference type="Proteomes" id="UP000821837">
    <property type="component" value="Chromosome 1"/>
</dbReference>
<gene>
    <name evidence="3" type="ORF">HPB52_006263</name>
</gene>
<dbReference type="EMBL" id="JABSTV010001245">
    <property type="protein sequence ID" value="KAH7982642.1"/>
    <property type="molecule type" value="Genomic_DNA"/>
</dbReference>
<keyword evidence="4" id="KW-1185">Reference proteome</keyword>
<dbReference type="PROSITE" id="PS50142">
    <property type="entry name" value="RNASE_3_2"/>
    <property type="match status" value="1"/>
</dbReference>
<dbReference type="CDD" id="cd00593">
    <property type="entry name" value="RIBOc"/>
    <property type="match status" value="1"/>
</dbReference>
<dbReference type="GO" id="GO:0004525">
    <property type="term" value="F:ribonuclease III activity"/>
    <property type="evidence" value="ECO:0007669"/>
    <property type="project" value="InterPro"/>
</dbReference>
<dbReference type="InterPro" id="IPR036389">
    <property type="entry name" value="RNase_III_sf"/>
</dbReference>
<dbReference type="PANTHER" id="PTHR14950">
    <property type="entry name" value="DICER-RELATED"/>
    <property type="match status" value="1"/>
</dbReference>
<sequence>MTSSKVAAGFFEWTRPVPREQWDPRDPGLLQAAKPYEQVEQLIGYNFRDKGFLLMAFTHGTLPASQRIVQATMEPMDELGDALLKYFLAAKLYGSIEPLCPRSLHEARSHVVANYSFALAVVRHGWHRLLRTGCARLNDDIVRYVRSVENADYPGDPANAPPKVLANAFGALCGAVYLDSNLDMAASWHAVYPLLQPHVDYEVAAVAAKSALYFF</sequence>
<accession>A0A9D4QI75</accession>
<evidence type="ECO:0000256" key="1">
    <source>
        <dbReference type="ARBA" id="ARBA00022801"/>
    </source>
</evidence>
<name>A0A9D4QI75_RHISA</name>
<evidence type="ECO:0000259" key="2">
    <source>
        <dbReference type="PROSITE" id="PS50142"/>
    </source>
</evidence>
<evidence type="ECO:0000313" key="4">
    <source>
        <dbReference type="Proteomes" id="UP000821837"/>
    </source>
</evidence>
<dbReference type="InterPro" id="IPR000999">
    <property type="entry name" value="RNase_III_dom"/>
</dbReference>
<feature type="domain" description="RNase III" evidence="2">
    <location>
        <begin position="36"/>
        <end position="181"/>
    </location>
</feature>
<dbReference type="Gene3D" id="1.10.1520.10">
    <property type="entry name" value="Ribonuclease III domain"/>
    <property type="match status" value="1"/>
</dbReference>
<dbReference type="GO" id="GO:0006396">
    <property type="term" value="P:RNA processing"/>
    <property type="evidence" value="ECO:0007669"/>
    <property type="project" value="InterPro"/>
</dbReference>